<evidence type="ECO:0000313" key="1">
    <source>
        <dbReference type="EMBL" id="JAD53705.1"/>
    </source>
</evidence>
<reference evidence="1" key="2">
    <citation type="journal article" date="2015" name="Data Brief">
        <title>Shoot transcriptome of the giant reed, Arundo donax.</title>
        <authorList>
            <person name="Barrero R.A."/>
            <person name="Guerrero F.D."/>
            <person name="Moolhuijzen P."/>
            <person name="Goolsby J.A."/>
            <person name="Tidwell J."/>
            <person name="Bellgard S.E."/>
            <person name="Bellgard M.I."/>
        </authorList>
    </citation>
    <scope>NUCLEOTIDE SEQUENCE</scope>
    <source>
        <tissue evidence="1">Shoot tissue taken approximately 20 cm above the soil surface</tissue>
    </source>
</reference>
<proteinExistence type="predicted"/>
<dbReference type="AlphaFoldDB" id="A0A0A9AXS1"/>
<organism evidence="1">
    <name type="scientific">Arundo donax</name>
    <name type="common">Giant reed</name>
    <name type="synonym">Donax arundinaceus</name>
    <dbReference type="NCBI Taxonomy" id="35708"/>
    <lineage>
        <taxon>Eukaryota</taxon>
        <taxon>Viridiplantae</taxon>
        <taxon>Streptophyta</taxon>
        <taxon>Embryophyta</taxon>
        <taxon>Tracheophyta</taxon>
        <taxon>Spermatophyta</taxon>
        <taxon>Magnoliopsida</taxon>
        <taxon>Liliopsida</taxon>
        <taxon>Poales</taxon>
        <taxon>Poaceae</taxon>
        <taxon>PACMAD clade</taxon>
        <taxon>Arundinoideae</taxon>
        <taxon>Arundineae</taxon>
        <taxon>Arundo</taxon>
    </lineage>
</organism>
<protein>
    <submittedName>
        <fullName evidence="1">Uncharacterized protein</fullName>
    </submittedName>
</protein>
<reference evidence="1" key="1">
    <citation type="submission" date="2014-09" db="EMBL/GenBank/DDBJ databases">
        <authorList>
            <person name="Magalhaes I.L.F."/>
            <person name="Oliveira U."/>
            <person name="Santos F.R."/>
            <person name="Vidigal T.H.D.A."/>
            <person name="Brescovit A.D."/>
            <person name="Santos A.J."/>
        </authorList>
    </citation>
    <scope>NUCLEOTIDE SEQUENCE</scope>
    <source>
        <tissue evidence="1">Shoot tissue taken approximately 20 cm above the soil surface</tissue>
    </source>
</reference>
<dbReference type="EMBL" id="GBRH01244190">
    <property type="protein sequence ID" value="JAD53705.1"/>
    <property type="molecule type" value="Transcribed_RNA"/>
</dbReference>
<accession>A0A0A9AXS1</accession>
<name>A0A0A9AXS1_ARUDO</name>
<sequence>MAILLLTDHCRSAVLTSHHYSCNQSKILLIFNFYLRYKAREHDLQMIIHITSKPFATHS</sequence>